<feature type="chain" id="PRO_5029813653" evidence="2">
    <location>
        <begin position="23"/>
        <end position="144"/>
    </location>
</feature>
<organism evidence="4 5">
    <name type="scientific">Tripterygium wilfordii</name>
    <name type="common">Thunder God vine</name>
    <dbReference type="NCBI Taxonomy" id="458696"/>
    <lineage>
        <taxon>Eukaryota</taxon>
        <taxon>Viridiplantae</taxon>
        <taxon>Streptophyta</taxon>
        <taxon>Embryophyta</taxon>
        <taxon>Tracheophyta</taxon>
        <taxon>Spermatophyta</taxon>
        <taxon>Magnoliopsida</taxon>
        <taxon>eudicotyledons</taxon>
        <taxon>Gunneridae</taxon>
        <taxon>Pentapetalae</taxon>
        <taxon>rosids</taxon>
        <taxon>fabids</taxon>
        <taxon>Celastrales</taxon>
        <taxon>Celastraceae</taxon>
        <taxon>Tripterygium</taxon>
    </lineage>
</organism>
<dbReference type="GO" id="GO:0004222">
    <property type="term" value="F:metalloendopeptidase activity"/>
    <property type="evidence" value="ECO:0007669"/>
    <property type="project" value="TreeGrafter"/>
</dbReference>
<keyword evidence="1" id="KW-0482">Metalloprotease</keyword>
<feature type="signal peptide" evidence="2">
    <location>
        <begin position="1"/>
        <end position="22"/>
    </location>
</feature>
<sequence length="144" mass="16645">MAFKLFTITCLLLPLINLVALATSIDRKPSAFKFLINLQGLQEGDKAQEIPQLRKYLKHFGYLSNTTEIQDTNNVFDQNIAYAIKTYQNFYRLKPTGTLDTATISMMMRPRCGVIDKIHATSNNFSHLLYSYFDDKGRWPKDKR</sequence>
<dbReference type="Pfam" id="PF01471">
    <property type="entry name" value="PG_binding_1"/>
    <property type="match status" value="1"/>
</dbReference>
<dbReference type="PANTHER" id="PTHR10201">
    <property type="entry name" value="MATRIX METALLOPROTEINASE"/>
    <property type="match status" value="1"/>
</dbReference>
<evidence type="ECO:0000256" key="2">
    <source>
        <dbReference type="SAM" id="SignalP"/>
    </source>
</evidence>
<evidence type="ECO:0000313" key="5">
    <source>
        <dbReference type="Proteomes" id="UP000593562"/>
    </source>
</evidence>
<dbReference type="GO" id="GO:0030574">
    <property type="term" value="P:collagen catabolic process"/>
    <property type="evidence" value="ECO:0007669"/>
    <property type="project" value="TreeGrafter"/>
</dbReference>
<evidence type="ECO:0000259" key="3">
    <source>
        <dbReference type="Pfam" id="PF01471"/>
    </source>
</evidence>
<dbReference type="GO" id="GO:0030198">
    <property type="term" value="P:extracellular matrix organization"/>
    <property type="evidence" value="ECO:0007669"/>
    <property type="project" value="TreeGrafter"/>
</dbReference>
<dbReference type="Gene3D" id="1.10.101.10">
    <property type="entry name" value="PGBD-like superfamily/PGBD"/>
    <property type="match status" value="1"/>
</dbReference>
<comment type="caution">
    <text evidence="4">The sequence shown here is derived from an EMBL/GenBank/DDBJ whole genome shotgun (WGS) entry which is preliminary data.</text>
</comment>
<protein>
    <submittedName>
        <fullName evidence="4">Metalloendoproteinase 1-like</fullName>
    </submittedName>
</protein>
<accession>A0A7J7C5G0</accession>
<dbReference type="InterPro" id="IPR002477">
    <property type="entry name" value="Peptidoglycan-bd-like"/>
</dbReference>
<keyword evidence="5" id="KW-1185">Reference proteome</keyword>
<evidence type="ECO:0000256" key="1">
    <source>
        <dbReference type="ARBA" id="ARBA00023049"/>
    </source>
</evidence>
<dbReference type="AlphaFoldDB" id="A0A7J7C5G0"/>
<dbReference type="InParanoid" id="A0A7J7C5G0"/>
<keyword evidence="1" id="KW-0378">Hydrolase</keyword>
<dbReference type="InterPro" id="IPR036366">
    <property type="entry name" value="PGBDSf"/>
</dbReference>
<dbReference type="EMBL" id="JAAARO010000021">
    <property type="protein sequence ID" value="KAF5729358.1"/>
    <property type="molecule type" value="Genomic_DNA"/>
</dbReference>
<proteinExistence type="predicted"/>
<dbReference type="PANTHER" id="PTHR10201:SF323">
    <property type="entry name" value="MATRIX METALLOPROTEINASE-21"/>
    <property type="match status" value="1"/>
</dbReference>
<feature type="domain" description="Peptidoglycan binding-like" evidence="3">
    <location>
        <begin position="48"/>
        <end position="107"/>
    </location>
</feature>
<gene>
    <name evidence="4" type="ORF">HS088_TW21G01523</name>
</gene>
<dbReference type="InterPro" id="IPR036365">
    <property type="entry name" value="PGBD-like_sf"/>
</dbReference>
<dbReference type="Proteomes" id="UP000593562">
    <property type="component" value="Unassembled WGS sequence"/>
</dbReference>
<dbReference type="SUPFAM" id="SSF47090">
    <property type="entry name" value="PGBD-like"/>
    <property type="match status" value="1"/>
</dbReference>
<evidence type="ECO:0000313" key="4">
    <source>
        <dbReference type="EMBL" id="KAF5729358.1"/>
    </source>
</evidence>
<keyword evidence="1" id="KW-0645">Protease</keyword>
<name>A0A7J7C5G0_TRIWF</name>
<keyword evidence="2" id="KW-0732">Signal</keyword>
<reference evidence="4 5" key="1">
    <citation type="journal article" date="2020" name="Nat. Commun.">
        <title>Genome of Tripterygium wilfordii and identification of cytochrome P450 involved in triptolide biosynthesis.</title>
        <authorList>
            <person name="Tu L."/>
            <person name="Su P."/>
            <person name="Zhang Z."/>
            <person name="Gao L."/>
            <person name="Wang J."/>
            <person name="Hu T."/>
            <person name="Zhou J."/>
            <person name="Zhang Y."/>
            <person name="Zhao Y."/>
            <person name="Liu Y."/>
            <person name="Song Y."/>
            <person name="Tong Y."/>
            <person name="Lu Y."/>
            <person name="Yang J."/>
            <person name="Xu C."/>
            <person name="Jia M."/>
            <person name="Peters R.J."/>
            <person name="Huang L."/>
            <person name="Gao W."/>
        </authorList>
    </citation>
    <scope>NUCLEOTIDE SEQUENCE [LARGE SCALE GENOMIC DNA]</scope>
    <source>
        <strain evidence="5">cv. XIE 37</strain>
        <tissue evidence="4">Leaf</tissue>
    </source>
</reference>